<dbReference type="RefSeq" id="WP_285486476.1">
    <property type="nucleotide sequence ID" value="NZ_BSTI01000003.1"/>
</dbReference>
<protein>
    <submittedName>
        <fullName evidence="4">NADPH:quinone reductase</fullName>
    </submittedName>
</protein>
<dbReference type="PANTHER" id="PTHR48106">
    <property type="entry name" value="QUINONE OXIDOREDUCTASE PIG3-RELATED"/>
    <property type="match status" value="1"/>
</dbReference>
<gene>
    <name evidence="4" type="ORF">Atai01_17890</name>
</gene>
<dbReference type="Pfam" id="PF08240">
    <property type="entry name" value="ADH_N"/>
    <property type="match status" value="1"/>
</dbReference>
<feature type="domain" description="Enoyl reductase (ER)" evidence="3">
    <location>
        <begin position="1"/>
        <end position="296"/>
    </location>
</feature>
<dbReference type="GO" id="GO:0016651">
    <property type="term" value="F:oxidoreductase activity, acting on NAD(P)H"/>
    <property type="evidence" value="ECO:0007669"/>
    <property type="project" value="TreeGrafter"/>
</dbReference>
<dbReference type="GO" id="GO:0070402">
    <property type="term" value="F:NADPH binding"/>
    <property type="evidence" value="ECO:0007669"/>
    <property type="project" value="TreeGrafter"/>
</dbReference>
<keyword evidence="1" id="KW-0521">NADP</keyword>
<dbReference type="SUPFAM" id="SSF50129">
    <property type="entry name" value="GroES-like"/>
    <property type="match status" value="1"/>
</dbReference>
<evidence type="ECO:0000259" key="3">
    <source>
        <dbReference type="SMART" id="SM00829"/>
    </source>
</evidence>
<evidence type="ECO:0000256" key="2">
    <source>
        <dbReference type="ARBA" id="ARBA00023002"/>
    </source>
</evidence>
<dbReference type="InterPro" id="IPR020843">
    <property type="entry name" value="ER"/>
</dbReference>
<dbReference type="Gene3D" id="3.90.180.10">
    <property type="entry name" value="Medium-chain alcohol dehydrogenases, catalytic domain"/>
    <property type="match status" value="1"/>
</dbReference>
<accession>A0A9W6R099</accession>
<comment type="caution">
    <text evidence="4">The sequence shown here is derived from an EMBL/GenBank/DDBJ whole genome shotgun (WGS) entry which is preliminary data.</text>
</comment>
<proteinExistence type="predicted"/>
<dbReference type="InterPro" id="IPR013154">
    <property type="entry name" value="ADH-like_N"/>
</dbReference>
<sequence>MLIRVDAIGINRAEALFRAGTYFEQPVLPGSRIGYEAAGVVEAVGAGVEGLVPGDEIGTTAGFSMRHYGVYAERVVVPAGSVLRRQVDAVTGAAVWLTHQTAYGGMVERAGLRPDDTVVITAASSGVGLAAIQIANHLGATPVAVTRGEAKRERLLQAGAAHVVTTESEDLVKRVREITGGRGAEIVFDSIGGPGLHQLAEAVATGGSLVVYGSLALEPTPLPMNWDSSIAVYGYSNGDYLVNDEERLRRAESFINAGLRIGTLTPVIDQVYADLTDIAEAHRRMESNEHIGKIVVQVRH</sequence>
<evidence type="ECO:0000256" key="1">
    <source>
        <dbReference type="ARBA" id="ARBA00022857"/>
    </source>
</evidence>
<dbReference type="InterPro" id="IPR013149">
    <property type="entry name" value="ADH-like_C"/>
</dbReference>
<dbReference type="InterPro" id="IPR011032">
    <property type="entry name" value="GroES-like_sf"/>
</dbReference>
<reference evidence="4" key="1">
    <citation type="submission" date="2023-03" db="EMBL/GenBank/DDBJ databases">
        <title>Amycolatopsis taiwanensis NBRC 103393.</title>
        <authorList>
            <person name="Ichikawa N."/>
            <person name="Sato H."/>
            <person name="Tonouchi N."/>
        </authorList>
    </citation>
    <scope>NUCLEOTIDE SEQUENCE</scope>
    <source>
        <strain evidence="4">NBRC 103393</strain>
    </source>
</reference>
<dbReference type="SUPFAM" id="SSF51735">
    <property type="entry name" value="NAD(P)-binding Rossmann-fold domains"/>
    <property type="match status" value="1"/>
</dbReference>
<dbReference type="AlphaFoldDB" id="A0A9W6R099"/>
<organism evidence="4 5">
    <name type="scientific">Amycolatopsis taiwanensis</name>
    <dbReference type="NCBI Taxonomy" id="342230"/>
    <lineage>
        <taxon>Bacteria</taxon>
        <taxon>Bacillati</taxon>
        <taxon>Actinomycetota</taxon>
        <taxon>Actinomycetes</taxon>
        <taxon>Pseudonocardiales</taxon>
        <taxon>Pseudonocardiaceae</taxon>
        <taxon>Amycolatopsis</taxon>
    </lineage>
</organism>
<dbReference type="Gene3D" id="3.40.50.720">
    <property type="entry name" value="NAD(P)-binding Rossmann-like Domain"/>
    <property type="match status" value="1"/>
</dbReference>
<dbReference type="Pfam" id="PF00107">
    <property type="entry name" value="ADH_zinc_N"/>
    <property type="match status" value="1"/>
</dbReference>
<dbReference type="EMBL" id="BSTI01000003">
    <property type="protein sequence ID" value="GLY65170.1"/>
    <property type="molecule type" value="Genomic_DNA"/>
</dbReference>
<dbReference type="CDD" id="cd08268">
    <property type="entry name" value="MDR2"/>
    <property type="match status" value="1"/>
</dbReference>
<keyword evidence="2" id="KW-0560">Oxidoreductase</keyword>
<evidence type="ECO:0000313" key="4">
    <source>
        <dbReference type="EMBL" id="GLY65170.1"/>
    </source>
</evidence>
<dbReference type="SMART" id="SM00829">
    <property type="entry name" value="PKS_ER"/>
    <property type="match status" value="1"/>
</dbReference>
<keyword evidence="5" id="KW-1185">Reference proteome</keyword>
<dbReference type="Proteomes" id="UP001165136">
    <property type="component" value="Unassembled WGS sequence"/>
</dbReference>
<name>A0A9W6R099_9PSEU</name>
<dbReference type="InterPro" id="IPR036291">
    <property type="entry name" value="NAD(P)-bd_dom_sf"/>
</dbReference>
<evidence type="ECO:0000313" key="5">
    <source>
        <dbReference type="Proteomes" id="UP001165136"/>
    </source>
</evidence>
<dbReference type="PANTHER" id="PTHR48106:SF5">
    <property type="entry name" value="ZINC-CONTAINING ALCOHOL DEHYDROGENASE"/>
    <property type="match status" value="1"/>
</dbReference>